<dbReference type="EMBL" id="CAADJD010000018">
    <property type="protein sequence ID" value="VFS63915.1"/>
    <property type="molecule type" value="Genomic_DNA"/>
</dbReference>
<name>A0A485ASH4_KLUCR</name>
<dbReference type="AlphaFoldDB" id="A0A485ASH4"/>
<evidence type="ECO:0000313" key="3">
    <source>
        <dbReference type="Proteomes" id="UP000401081"/>
    </source>
</evidence>
<dbReference type="Proteomes" id="UP000401081">
    <property type="component" value="Unassembled WGS sequence"/>
</dbReference>
<protein>
    <submittedName>
        <fullName evidence="2">Hca operon transcriptional activator</fullName>
    </submittedName>
</protein>
<sequence length="96" mass="10771">MRWPILEQAGKRENARPARPRSITIIWRSVLSPSAEVNLLPRVLPMLRMRQPETDIELVSLITTQQEEKAAQRRAGRGADALSRRGPGYQRGGAVS</sequence>
<gene>
    <name evidence="2" type="primary">hcaR_1</name>
    <name evidence="2" type="ORF">NCTC12993_02987</name>
</gene>
<proteinExistence type="predicted"/>
<organism evidence="2 3">
    <name type="scientific">Kluyvera cryocrescens</name>
    <name type="common">Kluyvera citrophila</name>
    <dbReference type="NCBI Taxonomy" id="580"/>
    <lineage>
        <taxon>Bacteria</taxon>
        <taxon>Pseudomonadati</taxon>
        <taxon>Pseudomonadota</taxon>
        <taxon>Gammaproteobacteria</taxon>
        <taxon>Enterobacterales</taxon>
        <taxon>Enterobacteriaceae</taxon>
        <taxon>Kluyvera</taxon>
    </lineage>
</organism>
<evidence type="ECO:0000256" key="1">
    <source>
        <dbReference type="SAM" id="MobiDB-lite"/>
    </source>
</evidence>
<evidence type="ECO:0000313" key="2">
    <source>
        <dbReference type="EMBL" id="VFS63915.1"/>
    </source>
</evidence>
<feature type="region of interest" description="Disordered" evidence="1">
    <location>
        <begin position="67"/>
        <end position="96"/>
    </location>
</feature>
<reference evidence="2 3" key="1">
    <citation type="submission" date="2019-03" db="EMBL/GenBank/DDBJ databases">
        <authorList>
            <consortium name="Pathogen Informatics"/>
        </authorList>
    </citation>
    <scope>NUCLEOTIDE SEQUENCE [LARGE SCALE GENOMIC DNA]</scope>
    <source>
        <strain evidence="2 3">NCTC12993</strain>
    </source>
</reference>
<accession>A0A485ASH4</accession>
<keyword evidence="3" id="KW-1185">Reference proteome</keyword>